<dbReference type="AlphaFoldDB" id="A0A7I4YWY8"/>
<accession>A0A7I4YWY8</accession>
<protein>
    <submittedName>
        <fullName evidence="3">Gag-pol polyprotein</fullName>
    </submittedName>
</protein>
<keyword evidence="2" id="KW-1185">Reference proteome</keyword>
<name>A0A7I4YWY8_HAECO</name>
<dbReference type="Proteomes" id="UP000025227">
    <property type="component" value="Unplaced"/>
</dbReference>
<feature type="compositionally biased region" description="Basic and acidic residues" evidence="1">
    <location>
        <begin position="108"/>
        <end position="118"/>
    </location>
</feature>
<dbReference type="OrthoDB" id="10596635at2759"/>
<sequence>MWRRLILSKFTESICGTVIRKESEAGNSFDVNEIIEFIDGIITLQETTELTTETFGFDQSIQGSNRSQKERYTNNKAIPDQSMKLRFLCGESALSTFRNGATNSSHQRSAEPKPEDKEYVGVVNKCPKCDEDHHSSLCTPNGSRS</sequence>
<evidence type="ECO:0000313" key="2">
    <source>
        <dbReference type="Proteomes" id="UP000025227"/>
    </source>
</evidence>
<proteinExistence type="predicted"/>
<feature type="region of interest" description="Disordered" evidence="1">
    <location>
        <begin position="98"/>
        <end position="118"/>
    </location>
</feature>
<evidence type="ECO:0000313" key="3">
    <source>
        <dbReference type="WBParaSite" id="HCON_00144820-00001"/>
    </source>
</evidence>
<reference evidence="3" key="1">
    <citation type="submission" date="2020-12" db="UniProtKB">
        <authorList>
            <consortium name="WormBaseParasite"/>
        </authorList>
    </citation>
    <scope>IDENTIFICATION</scope>
    <source>
        <strain evidence="3">MHco3</strain>
    </source>
</reference>
<feature type="compositionally biased region" description="Polar residues" evidence="1">
    <location>
        <begin position="98"/>
        <end position="107"/>
    </location>
</feature>
<evidence type="ECO:0000256" key="1">
    <source>
        <dbReference type="SAM" id="MobiDB-lite"/>
    </source>
</evidence>
<organism evidence="2 3">
    <name type="scientific">Haemonchus contortus</name>
    <name type="common">Barber pole worm</name>
    <dbReference type="NCBI Taxonomy" id="6289"/>
    <lineage>
        <taxon>Eukaryota</taxon>
        <taxon>Metazoa</taxon>
        <taxon>Ecdysozoa</taxon>
        <taxon>Nematoda</taxon>
        <taxon>Chromadorea</taxon>
        <taxon>Rhabditida</taxon>
        <taxon>Rhabditina</taxon>
        <taxon>Rhabditomorpha</taxon>
        <taxon>Strongyloidea</taxon>
        <taxon>Trichostrongylidae</taxon>
        <taxon>Haemonchus</taxon>
    </lineage>
</organism>
<dbReference type="WBParaSite" id="HCON_00144820-00001">
    <property type="protein sequence ID" value="HCON_00144820-00001"/>
    <property type="gene ID" value="HCON_00144820"/>
</dbReference>